<feature type="chain" id="PRO_5043888836" description="peptidylprolyl isomerase" evidence="8">
    <location>
        <begin position="23"/>
        <end position="506"/>
    </location>
</feature>
<dbReference type="PANTHER" id="PTHR31735">
    <property type="entry name" value="VACUOLAR MEMBRANE PROTEIN YPL162C"/>
    <property type="match status" value="1"/>
</dbReference>
<evidence type="ECO:0000313" key="11">
    <source>
        <dbReference type="Proteomes" id="UP001324427"/>
    </source>
</evidence>
<protein>
    <recommendedName>
        <fullName evidence="2 5">peptidylprolyl isomerase</fullName>
        <ecNumber evidence="2 5">5.2.1.8</ecNumber>
    </recommendedName>
</protein>
<evidence type="ECO:0000256" key="6">
    <source>
        <dbReference type="SAM" id="MobiDB-lite"/>
    </source>
</evidence>
<evidence type="ECO:0000256" key="8">
    <source>
        <dbReference type="SAM" id="SignalP"/>
    </source>
</evidence>
<proteinExistence type="predicted"/>
<keyword evidence="4 5" id="KW-0413">Isomerase</keyword>
<comment type="catalytic activity">
    <reaction evidence="1 5">
        <text>[protein]-peptidylproline (omega=180) = [protein]-peptidylproline (omega=0)</text>
        <dbReference type="Rhea" id="RHEA:16237"/>
        <dbReference type="Rhea" id="RHEA-COMP:10747"/>
        <dbReference type="Rhea" id="RHEA-COMP:10748"/>
        <dbReference type="ChEBI" id="CHEBI:83833"/>
        <dbReference type="ChEBI" id="CHEBI:83834"/>
        <dbReference type="EC" id="5.2.1.8"/>
    </reaction>
</comment>
<evidence type="ECO:0000256" key="2">
    <source>
        <dbReference type="ARBA" id="ARBA00013194"/>
    </source>
</evidence>
<comment type="caution">
    <text evidence="10">The sequence shown here is derived from an EMBL/GenBank/DDBJ whole genome shotgun (WGS) entry which is preliminary data.</text>
</comment>
<dbReference type="FunFam" id="3.10.50.40:FF:000006">
    <property type="entry name" value="Peptidyl-prolyl cis-trans isomerase"/>
    <property type="match status" value="1"/>
</dbReference>
<dbReference type="EC" id="5.2.1.8" evidence="2 5"/>
<dbReference type="GO" id="GO:0003755">
    <property type="term" value="F:peptidyl-prolyl cis-trans isomerase activity"/>
    <property type="evidence" value="ECO:0007669"/>
    <property type="project" value="UniProtKB-KW"/>
</dbReference>
<gene>
    <name evidence="10" type="ORF">LTR36_008704</name>
</gene>
<dbReference type="PANTHER" id="PTHR31735:SF1">
    <property type="entry name" value="VACUOLAR MEMBRANE PROTEIN YPL162C"/>
    <property type="match status" value="1"/>
</dbReference>
<dbReference type="GO" id="GO:0016020">
    <property type="term" value="C:membrane"/>
    <property type="evidence" value="ECO:0007669"/>
    <property type="project" value="TreeGrafter"/>
</dbReference>
<feature type="transmembrane region" description="Helical" evidence="7">
    <location>
        <begin position="404"/>
        <end position="423"/>
    </location>
</feature>
<dbReference type="InterPro" id="IPR022127">
    <property type="entry name" value="STIMATE/YPL162C"/>
</dbReference>
<dbReference type="PROSITE" id="PS50059">
    <property type="entry name" value="FKBP_PPIASE"/>
    <property type="match status" value="1"/>
</dbReference>
<sequence>MRSLAALPASLLALLTTSLAAAADDSAAAAGLQIDYTTPVTCSRPSRNGDNIAVHYKGTLQSTGVEFDESYRRGAPFTFTLGAGRVIQGWDLGLLDMCPGERRNLTIPPALGYGNANMGAIPPGSTLLFETELVDIEGVKQETLTFAPTSAPATATEEGAFGIATAPPTPPATEEEQDKDTLIATPLDADDDPNTAPATTTEPAEDQAECRLLGPFALLVQAALGGVAILSLVWKRYRETPKRPWKIFFFDVSKQVVGSMLTHVLNLAMSMFSTNMDVLAAVAKAGLEDAKNDPEGRMPNPCSYYLLNLGIDTTIGIPVLYILLKILHALFLASRLITPPESIKSGHYGHPPRYTWWIKQSLIYFIGLFGMKLFVFFLFSAMPWLPWIGDWALRWTNGNEALEVTFAMFIFPLGMNAIQYWIIDSFIMEKNGGGEEGDKGGYEQVLSHDDEDEERDFDGQGQGQGHGSGGVMEAGGEDAAVKGKAQVEAEPLAEVNPTPVPAGSGK</sequence>
<keyword evidence="7" id="KW-0812">Transmembrane</keyword>
<dbReference type="InterPro" id="IPR001179">
    <property type="entry name" value="PPIase_FKBP_dom"/>
</dbReference>
<evidence type="ECO:0000256" key="3">
    <source>
        <dbReference type="ARBA" id="ARBA00023110"/>
    </source>
</evidence>
<dbReference type="Pfam" id="PF00254">
    <property type="entry name" value="FKBP_C"/>
    <property type="match status" value="1"/>
</dbReference>
<reference evidence="10 11" key="1">
    <citation type="submission" date="2021-11" db="EMBL/GenBank/DDBJ databases">
        <title>Black yeast isolated from Biological Soil Crust.</title>
        <authorList>
            <person name="Kurbessoian T."/>
        </authorList>
    </citation>
    <scope>NUCLEOTIDE SEQUENCE [LARGE SCALE GENOMIC DNA]</scope>
    <source>
        <strain evidence="10 11">CCFEE 5522</strain>
    </source>
</reference>
<evidence type="ECO:0000313" key="10">
    <source>
        <dbReference type="EMBL" id="KAK4548931.1"/>
    </source>
</evidence>
<feature type="transmembrane region" description="Helical" evidence="7">
    <location>
        <begin position="212"/>
        <end position="234"/>
    </location>
</feature>
<evidence type="ECO:0000256" key="1">
    <source>
        <dbReference type="ARBA" id="ARBA00000971"/>
    </source>
</evidence>
<feature type="region of interest" description="Disordered" evidence="6">
    <location>
        <begin position="448"/>
        <end position="506"/>
    </location>
</feature>
<name>A0AAV9JV57_9PEZI</name>
<dbReference type="EMBL" id="JAVFHQ010000006">
    <property type="protein sequence ID" value="KAK4548931.1"/>
    <property type="molecule type" value="Genomic_DNA"/>
</dbReference>
<accession>A0AAV9JV57</accession>
<feature type="domain" description="PPIase FKBP-type" evidence="9">
    <location>
        <begin position="49"/>
        <end position="137"/>
    </location>
</feature>
<feature type="signal peptide" evidence="8">
    <location>
        <begin position="1"/>
        <end position="22"/>
    </location>
</feature>
<feature type="transmembrane region" description="Helical" evidence="7">
    <location>
        <begin position="362"/>
        <end position="384"/>
    </location>
</feature>
<dbReference type="Gene3D" id="3.10.50.40">
    <property type="match status" value="1"/>
</dbReference>
<dbReference type="AlphaFoldDB" id="A0AAV9JV57"/>
<dbReference type="Proteomes" id="UP001324427">
    <property type="component" value="Unassembled WGS sequence"/>
</dbReference>
<feature type="compositionally biased region" description="Gly residues" evidence="6">
    <location>
        <begin position="460"/>
        <end position="473"/>
    </location>
</feature>
<evidence type="ECO:0000256" key="5">
    <source>
        <dbReference type="PROSITE-ProRule" id="PRU00277"/>
    </source>
</evidence>
<organism evidence="10 11">
    <name type="scientific">Oleoguttula mirabilis</name>
    <dbReference type="NCBI Taxonomy" id="1507867"/>
    <lineage>
        <taxon>Eukaryota</taxon>
        <taxon>Fungi</taxon>
        <taxon>Dikarya</taxon>
        <taxon>Ascomycota</taxon>
        <taxon>Pezizomycotina</taxon>
        <taxon>Dothideomycetes</taxon>
        <taxon>Dothideomycetidae</taxon>
        <taxon>Mycosphaerellales</taxon>
        <taxon>Teratosphaeriaceae</taxon>
        <taxon>Oleoguttula</taxon>
    </lineage>
</organism>
<dbReference type="SUPFAM" id="SSF54534">
    <property type="entry name" value="FKBP-like"/>
    <property type="match status" value="1"/>
</dbReference>
<feature type="region of interest" description="Disordered" evidence="6">
    <location>
        <begin position="185"/>
        <end position="206"/>
    </location>
</feature>
<dbReference type="InterPro" id="IPR046357">
    <property type="entry name" value="PPIase_dom_sf"/>
</dbReference>
<dbReference type="Pfam" id="PF12400">
    <property type="entry name" value="STIMATE"/>
    <property type="match status" value="1"/>
</dbReference>
<keyword evidence="11" id="KW-1185">Reference proteome</keyword>
<evidence type="ECO:0000259" key="9">
    <source>
        <dbReference type="PROSITE" id="PS50059"/>
    </source>
</evidence>
<evidence type="ECO:0000256" key="4">
    <source>
        <dbReference type="ARBA" id="ARBA00023235"/>
    </source>
</evidence>
<keyword evidence="7" id="KW-0472">Membrane</keyword>
<evidence type="ECO:0000256" key="7">
    <source>
        <dbReference type="SAM" id="Phobius"/>
    </source>
</evidence>
<keyword evidence="3 5" id="KW-0697">Rotamase</keyword>
<keyword evidence="8" id="KW-0732">Signal</keyword>
<keyword evidence="7" id="KW-1133">Transmembrane helix</keyword>